<dbReference type="GO" id="GO:0046872">
    <property type="term" value="F:metal ion binding"/>
    <property type="evidence" value="ECO:0007669"/>
    <property type="project" value="UniProtKB-KW"/>
</dbReference>
<sequence length="275" mass="30516">MHLIFHGDDLGLTQGVNQGIVRAYSKGLLGAASLIAPGEAFDHAVQSAFCHKGLDIGVHLTLTDEKPLLPGPGYFPGECMPSRQDLTMALATGRFDPEHARRELCAQVEKVFDAGVKPSHLDSHQFVHLLPGVFPLCLDIQKKYKIPFMRTLVKEPMQKGAGLKRRLQWGMLNTWSMFYVKPRIPKNLPVIPCTGFLNAGGRMTVEAVLSSLKHFSSLKTLEIMLHPGIGDAYTAEKYAHWGYSWKNDMDLCTDPSLKEALDQQGVRVGSFREFA</sequence>
<evidence type="ECO:0000256" key="3">
    <source>
        <dbReference type="ARBA" id="ARBA00022801"/>
    </source>
</evidence>
<evidence type="ECO:0000256" key="5">
    <source>
        <dbReference type="ARBA" id="ARBA00023277"/>
    </source>
</evidence>
<reference evidence="7" key="1">
    <citation type="submission" date="2016-11" db="EMBL/GenBank/DDBJ databases">
        <authorList>
            <person name="Varghese N."/>
            <person name="Submissions S."/>
        </authorList>
    </citation>
    <scope>NUCLEOTIDE SEQUENCE [LARGE SCALE GENOMIC DNA]</scope>
    <source>
        <strain evidence="7">DSM 16219</strain>
    </source>
</reference>
<comment type="cofactor">
    <cofactor evidence="1">
        <name>Mg(2+)</name>
        <dbReference type="ChEBI" id="CHEBI:18420"/>
    </cofactor>
</comment>
<dbReference type="OrthoDB" id="9774177at2"/>
<dbReference type="GO" id="GO:0016787">
    <property type="term" value="F:hydrolase activity"/>
    <property type="evidence" value="ECO:0007669"/>
    <property type="project" value="UniProtKB-KW"/>
</dbReference>
<evidence type="ECO:0000256" key="1">
    <source>
        <dbReference type="ARBA" id="ARBA00001946"/>
    </source>
</evidence>
<dbReference type="GO" id="GO:0019213">
    <property type="term" value="F:deacetylase activity"/>
    <property type="evidence" value="ECO:0007669"/>
    <property type="project" value="TreeGrafter"/>
</dbReference>
<dbReference type="SUPFAM" id="SSF88713">
    <property type="entry name" value="Glycoside hydrolase/deacetylase"/>
    <property type="match status" value="1"/>
</dbReference>
<accession>A0A1M6KEQ9</accession>
<dbReference type="RefSeq" id="WP_073475189.1">
    <property type="nucleotide sequence ID" value="NZ_FQZU01000009.1"/>
</dbReference>
<keyword evidence="2" id="KW-0479">Metal-binding</keyword>
<dbReference type="InterPro" id="IPR011330">
    <property type="entry name" value="Glyco_hydro/deAcase_b/a-brl"/>
</dbReference>
<name>A0A1M6KEQ9_9BACT</name>
<evidence type="ECO:0000313" key="7">
    <source>
        <dbReference type="Proteomes" id="UP000183994"/>
    </source>
</evidence>
<keyword evidence="7" id="KW-1185">Reference proteome</keyword>
<dbReference type="GO" id="GO:0005975">
    <property type="term" value="P:carbohydrate metabolic process"/>
    <property type="evidence" value="ECO:0007669"/>
    <property type="project" value="InterPro"/>
</dbReference>
<keyword evidence="5" id="KW-0119">Carbohydrate metabolism</keyword>
<dbReference type="Gene3D" id="3.20.20.370">
    <property type="entry name" value="Glycoside hydrolase/deacetylase"/>
    <property type="match status" value="1"/>
</dbReference>
<evidence type="ECO:0000256" key="4">
    <source>
        <dbReference type="ARBA" id="ARBA00022842"/>
    </source>
</evidence>
<keyword evidence="4" id="KW-0460">Magnesium</keyword>
<dbReference type="EMBL" id="FQZU01000009">
    <property type="protein sequence ID" value="SHJ57412.1"/>
    <property type="molecule type" value="Genomic_DNA"/>
</dbReference>
<dbReference type="AlphaFoldDB" id="A0A1M6KEQ9"/>
<protein>
    <recommendedName>
        <fullName evidence="8">Hopanoid biosynthesis associated protein HpnK</fullName>
    </recommendedName>
</protein>
<dbReference type="Proteomes" id="UP000183994">
    <property type="component" value="Unassembled WGS sequence"/>
</dbReference>
<gene>
    <name evidence="6" type="ORF">SAMN02745216_01878</name>
</gene>
<organism evidence="6 7">
    <name type="scientific">Desulfatibacillum alkenivorans DSM 16219</name>
    <dbReference type="NCBI Taxonomy" id="1121393"/>
    <lineage>
        <taxon>Bacteria</taxon>
        <taxon>Pseudomonadati</taxon>
        <taxon>Thermodesulfobacteriota</taxon>
        <taxon>Desulfobacteria</taxon>
        <taxon>Desulfobacterales</taxon>
        <taxon>Desulfatibacillaceae</taxon>
        <taxon>Desulfatibacillum</taxon>
    </lineage>
</organism>
<dbReference type="PANTHER" id="PTHR31609">
    <property type="entry name" value="YDJC DEACETYLASE FAMILY MEMBER"/>
    <property type="match status" value="1"/>
</dbReference>
<dbReference type="STRING" id="1121393.SAMN02745216_01878"/>
<dbReference type="PANTHER" id="PTHR31609:SF1">
    <property type="entry name" value="CARBOHYDRATE DEACETYLASE"/>
    <property type="match status" value="1"/>
</dbReference>
<evidence type="ECO:0000313" key="6">
    <source>
        <dbReference type="EMBL" id="SHJ57412.1"/>
    </source>
</evidence>
<keyword evidence="3" id="KW-0378">Hydrolase</keyword>
<dbReference type="InterPro" id="IPR006879">
    <property type="entry name" value="YdjC-like"/>
</dbReference>
<dbReference type="Pfam" id="PF04794">
    <property type="entry name" value="YdjC"/>
    <property type="match status" value="1"/>
</dbReference>
<evidence type="ECO:0000256" key="2">
    <source>
        <dbReference type="ARBA" id="ARBA00022723"/>
    </source>
</evidence>
<proteinExistence type="predicted"/>
<evidence type="ECO:0008006" key="8">
    <source>
        <dbReference type="Google" id="ProtNLM"/>
    </source>
</evidence>